<proteinExistence type="predicted"/>
<dbReference type="Proteomes" id="UP000243459">
    <property type="component" value="Unassembled WGS sequence"/>
</dbReference>
<dbReference type="Gramene" id="ONK55034">
    <property type="protein sequence ID" value="ONK55034"/>
    <property type="gene ID" value="A4U43_UnF8280"/>
</dbReference>
<evidence type="ECO:0000313" key="2">
    <source>
        <dbReference type="Proteomes" id="UP000243459"/>
    </source>
</evidence>
<protein>
    <submittedName>
        <fullName evidence="1">Uncharacterized protein</fullName>
    </submittedName>
</protein>
<keyword evidence="2" id="KW-1185">Reference proteome</keyword>
<evidence type="ECO:0000313" key="1">
    <source>
        <dbReference type="EMBL" id="ONK55034.1"/>
    </source>
</evidence>
<sequence length="124" mass="13481">MRPATGGPSAQAELAGWRNWSRAGAGAARRLRRRVRDAGERACRGEATGAVGGRWVGTATKPRLRRVGSRSGRGSAAGVRREVGRGGCLVGEGSGEEKEGAWLLGFFRRERERMSGERERKRYV</sequence>
<organism evidence="1 2">
    <name type="scientific">Asparagus officinalis</name>
    <name type="common">Garden asparagus</name>
    <dbReference type="NCBI Taxonomy" id="4686"/>
    <lineage>
        <taxon>Eukaryota</taxon>
        <taxon>Viridiplantae</taxon>
        <taxon>Streptophyta</taxon>
        <taxon>Embryophyta</taxon>
        <taxon>Tracheophyta</taxon>
        <taxon>Spermatophyta</taxon>
        <taxon>Magnoliopsida</taxon>
        <taxon>Liliopsida</taxon>
        <taxon>Asparagales</taxon>
        <taxon>Asparagaceae</taxon>
        <taxon>Asparagoideae</taxon>
        <taxon>Asparagus</taxon>
    </lineage>
</organism>
<gene>
    <name evidence="1" type="ORF">A4U43_UnF8280</name>
</gene>
<reference evidence="2" key="1">
    <citation type="journal article" date="2017" name="Nat. Commun.">
        <title>The asparagus genome sheds light on the origin and evolution of a young Y chromosome.</title>
        <authorList>
            <person name="Harkess A."/>
            <person name="Zhou J."/>
            <person name="Xu C."/>
            <person name="Bowers J.E."/>
            <person name="Van der Hulst R."/>
            <person name="Ayyampalayam S."/>
            <person name="Mercati F."/>
            <person name="Riccardi P."/>
            <person name="McKain M.R."/>
            <person name="Kakrana A."/>
            <person name="Tang H."/>
            <person name="Ray J."/>
            <person name="Groenendijk J."/>
            <person name="Arikit S."/>
            <person name="Mathioni S.M."/>
            <person name="Nakano M."/>
            <person name="Shan H."/>
            <person name="Telgmann-Rauber A."/>
            <person name="Kanno A."/>
            <person name="Yue Z."/>
            <person name="Chen H."/>
            <person name="Li W."/>
            <person name="Chen Y."/>
            <person name="Xu X."/>
            <person name="Zhang Y."/>
            <person name="Luo S."/>
            <person name="Chen H."/>
            <person name="Gao J."/>
            <person name="Mao Z."/>
            <person name="Pires J.C."/>
            <person name="Luo M."/>
            <person name="Kudrna D."/>
            <person name="Wing R.A."/>
            <person name="Meyers B.C."/>
            <person name="Yi K."/>
            <person name="Kong H."/>
            <person name="Lavrijsen P."/>
            <person name="Sunseri F."/>
            <person name="Falavigna A."/>
            <person name="Ye Y."/>
            <person name="Leebens-Mack J.H."/>
            <person name="Chen G."/>
        </authorList>
    </citation>
    <scope>NUCLEOTIDE SEQUENCE [LARGE SCALE GENOMIC DNA]</scope>
    <source>
        <strain evidence="2">cv. DH0086</strain>
    </source>
</reference>
<dbReference type="AlphaFoldDB" id="A0A1R3L5Z6"/>
<name>A0A1R3L5Z6_ASPOF</name>
<dbReference type="EMBL" id="KV863831">
    <property type="protein sequence ID" value="ONK55034.1"/>
    <property type="molecule type" value="Genomic_DNA"/>
</dbReference>
<accession>A0A1R3L5Z6</accession>